<protein>
    <submittedName>
        <fullName evidence="1">Uncharacterized protein</fullName>
    </submittedName>
</protein>
<dbReference type="EMBL" id="LAZR01019253">
    <property type="protein sequence ID" value="KKL93208.1"/>
    <property type="molecule type" value="Genomic_DNA"/>
</dbReference>
<dbReference type="AlphaFoldDB" id="A0A0F9G3E5"/>
<sequence>MSLKKFECDWKDGNITIKRCRFGETNTISREAAKIKATNVGGKMNMNAEIDPTQIQVLTLLKGVVKAPWAVNDKDSIDNLPPPVANWVLAEIESFNTITFKKKGS</sequence>
<proteinExistence type="predicted"/>
<comment type="caution">
    <text evidence="1">The sequence shown here is derived from an EMBL/GenBank/DDBJ whole genome shotgun (WGS) entry which is preliminary data.</text>
</comment>
<reference evidence="1" key="1">
    <citation type="journal article" date="2015" name="Nature">
        <title>Complex archaea that bridge the gap between prokaryotes and eukaryotes.</title>
        <authorList>
            <person name="Spang A."/>
            <person name="Saw J.H."/>
            <person name="Jorgensen S.L."/>
            <person name="Zaremba-Niedzwiedzka K."/>
            <person name="Martijn J."/>
            <person name="Lind A.E."/>
            <person name="van Eijk R."/>
            <person name="Schleper C."/>
            <person name="Guy L."/>
            <person name="Ettema T.J."/>
        </authorList>
    </citation>
    <scope>NUCLEOTIDE SEQUENCE</scope>
</reference>
<organism evidence="1">
    <name type="scientific">marine sediment metagenome</name>
    <dbReference type="NCBI Taxonomy" id="412755"/>
    <lineage>
        <taxon>unclassified sequences</taxon>
        <taxon>metagenomes</taxon>
        <taxon>ecological metagenomes</taxon>
    </lineage>
</organism>
<evidence type="ECO:0000313" key="1">
    <source>
        <dbReference type="EMBL" id="KKL93208.1"/>
    </source>
</evidence>
<gene>
    <name evidence="1" type="ORF">LCGC14_1876990</name>
</gene>
<name>A0A0F9G3E5_9ZZZZ</name>
<accession>A0A0F9G3E5</accession>